<accession>A0ABM1M1D8</accession>
<gene>
    <name evidence="3" type="primary">LOC108556693</name>
</gene>
<dbReference type="Pfam" id="PF02958">
    <property type="entry name" value="EcKL"/>
    <property type="match status" value="1"/>
</dbReference>
<organism evidence="2 3">
    <name type="scientific">Nicrophorus vespilloides</name>
    <name type="common">Boreal carrion beetle</name>
    <dbReference type="NCBI Taxonomy" id="110193"/>
    <lineage>
        <taxon>Eukaryota</taxon>
        <taxon>Metazoa</taxon>
        <taxon>Ecdysozoa</taxon>
        <taxon>Arthropoda</taxon>
        <taxon>Hexapoda</taxon>
        <taxon>Insecta</taxon>
        <taxon>Pterygota</taxon>
        <taxon>Neoptera</taxon>
        <taxon>Endopterygota</taxon>
        <taxon>Coleoptera</taxon>
        <taxon>Polyphaga</taxon>
        <taxon>Staphyliniformia</taxon>
        <taxon>Silphidae</taxon>
        <taxon>Nicrophorinae</taxon>
        <taxon>Nicrophorus</taxon>
    </lineage>
</organism>
<protein>
    <submittedName>
        <fullName evidence="3">Uncharacterized protein LOC108556693</fullName>
    </submittedName>
</protein>
<dbReference type="SUPFAM" id="SSF56112">
    <property type="entry name" value="Protein kinase-like (PK-like)"/>
    <property type="match status" value="1"/>
</dbReference>
<evidence type="ECO:0000313" key="3">
    <source>
        <dbReference type="RefSeq" id="XP_017768388.1"/>
    </source>
</evidence>
<dbReference type="PANTHER" id="PTHR11012:SF47">
    <property type="entry name" value="GH22833P"/>
    <property type="match status" value="1"/>
</dbReference>
<keyword evidence="2" id="KW-1185">Reference proteome</keyword>
<dbReference type="InterPro" id="IPR011009">
    <property type="entry name" value="Kinase-like_dom_sf"/>
</dbReference>
<name>A0ABM1M1D8_NICVS</name>
<dbReference type="InterPro" id="IPR015897">
    <property type="entry name" value="CHK_kinase-like"/>
</dbReference>
<dbReference type="InterPro" id="IPR004119">
    <property type="entry name" value="EcKL"/>
</dbReference>
<evidence type="ECO:0000259" key="1">
    <source>
        <dbReference type="SMART" id="SM00587"/>
    </source>
</evidence>
<proteinExistence type="predicted"/>
<dbReference type="RefSeq" id="XP_017768388.1">
    <property type="nucleotide sequence ID" value="XM_017912899.1"/>
</dbReference>
<feature type="domain" description="CHK kinase-like" evidence="1">
    <location>
        <begin position="121"/>
        <end position="311"/>
    </location>
</feature>
<dbReference type="SMART" id="SM00587">
    <property type="entry name" value="CHK"/>
    <property type="match status" value="1"/>
</dbReference>
<dbReference type="Proteomes" id="UP000695000">
    <property type="component" value="Unplaced"/>
</dbReference>
<evidence type="ECO:0000313" key="2">
    <source>
        <dbReference type="Proteomes" id="UP000695000"/>
    </source>
</evidence>
<sequence>MEYSKESLTSVLRKYEVDSTVDIKTVDVKRAVDIGNNFVSDVKKVTVTGSKTVQGVKKDFQKSIIVKELLKNKGISDSLNYDQCFVNEMIAYNKILPELKKYTVDGELPVPDCIYANESATALEDLCPEGYETVDRFIGFSVQQIEDILRVLAKLHSASLVMSEKDPKKLSELSKLIPELVFVMDPTGLAKSMKSFVRIAVRVFEELEPTERNREVLAMLNKYYESFQENNTKLFEVPRKYSVLNHGDAWGNNILLKERNVKFIDFQLMRFASVASDLTYFFCSTCKPSLKINLDHYLSVYLDSLHSHLMGFDINLKDILTMDWLRKEMYDFQPVGFVCSLWFLPLYFFKKEHLNTDMFTEKQLTDDELRWTKCTPEFKQRLIEMAYDFCTGFKI</sequence>
<dbReference type="Gene3D" id="3.90.1200.10">
    <property type="match status" value="1"/>
</dbReference>
<reference evidence="3" key="1">
    <citation type="submission" date="2025-08" db="UniProtKB">
        <authorList>
            <consortium name="RefSeq"/>
        </authorList>
    </citation>
    <scope>IDENTIFICATION</scope>
    <source>
        <tissue evidence="3">Whole Larva</tissue>
    </source>
</reference>
<dbReference type="GeneID" id="108556693"/>
<dbReference type="PANTHER" id="PTHR11012">
    <property type="entry name" value="PROTEIN KINASE-LIKE DOMAIN-CONTAINING"/>
    <property type="match status" value="1"/>
</dbReference>